<dbReference type="AlphaFoldDB" id="Q7UMD7"/>
<evidence type="ECO:0000313" key="1">
    <source>
        <dbReference type="EMBL" id="CAD75980.1"/>
    </source>
</evidence>
<dbReference type="STRING" id="243090.RB8890"/>
<keyword evidence="2" id="KW-1185">Reference proteome</keyword>
<dbReference type="EnsemblBacteria" id="CAD75980">
    <property type="protein sequence ID" value="CAD75980"/>
    <property type="gene ID" value="RB8890"/>
</dbReference>
<organism evidence="1 2">
    <name type="scientific">Rhodopirellula baltica (strain DSM 10527 / NCIMB 13988 / SH1)</name>
    <dbReference type="NCBI Taxonomy" id="243090"/>
    <lineage>
        <taxon>Bacteria</taxon>
        <taxon>Pseudomonadati</taxon>
        <taxon>Planctomycetota</taxon>
        <taxon>Planctomycetia</taxon>
        <taxon>Pirellulales</taxon>
        <taxon>Pirellulaceae</taxon>
        <taxon>Rhodopirellula</taxon>
    </lineage>
</organism>
<name>Q7UMD7_RHOBA</name>
<evidence type="ECO:0000313" key="2">
    <source>
        <dbReference type="Proteomes" id="UP000001025"/>
    </source>
</evidence>
<dbReference type="KEGG" id="rba:RB8890"/>
<dbReference type="EMBL" id="BX294148">
    <property type="protein sequence ID" value="CAD75980.1"/>
    <property type="molecule type" value="Genomic_DNA"/>
</dbReference>
<proteinExistence type="predicted"/>
<dbReference type="InParanoid" id="Q7UMD7"/>
<accession>Q7UMD7</accession>
<gene>
    <name evidence="1" type="ordered locus">RB8890</name>
</gene>
<sequence length="63" mass="6882">MLDRLQSVLGLRSRDVICSIGRGELPSGGFRSRSLHAGPVFYPATTLVRQLQRISGSIAQPCR</sequence>
<protein>
    <submittedName>
        <fullName evidence="1">Uncharacterized protein</fullName>
    </submittedName>
</protein>
<reference evidence="1 2" key="1">
    <citation type="journal article" date="2003" name="Proc. Natl. Acad. Sci. U.S.A.">
        <title>Complete genome sequence of the marine planctomycete Pirellula sp. strain 1.</title>
        <authorList>
            <person name="Gloeckner F.O."/>
            <person name="Kube M."/>
            <person name="Bauer M."/>
            <person name="Teeling H."/>
            <person name="Lombardot T."/>
            <person name="Ludwig W."/>
            <person name="Gade D."/>
            <person name="Beck A."/>
            <person name="Borzym K."/>
            <person name="Heitmann K."/>
            <person name="Rabus R."/>
            <person name="Schlesner H."/>
            <person name="Amann R."/>
            <person name="Reinhardt R."/>
        </authorList>
    </citation>
    <scope>NUCLEOTIDE SEQUENCE [LARGE SCALE GENOMIC DNA]</scope>
    <source>
        <strain evidence="2">DSM 10527 / NCIMB 13988 / SH1</strain>
    </source>
</reference>
<dbReference type="Proteomes" id="UP000001025">
    <property type="component" value="Chromosome"/>
</dbReference>
<dbReference type="HOGENOM" id="CLU_2882943_0_0_0"/>